<dbReference type="EMBL" id="WWCV01000016">
    <property type="protein sequence ID" value="MYN17251.1"/>
    <property type="molecule type" value="Genomic_DNA"/>
</dbReference>
<dbReference type="RefSeq" id="WP_161089892.1">
    <property type="nucleotide sequence ID" value="NZ_WWCV01000016.1"/>
</dbReference>
<evidence type="ECO:0000256" key="2">
    <source>
        <dbReference type="ARBA" id="ARBA00022649"/>
    </source>
</evidence>
<dbReference type="Gene3D" id="3.40.630.30">
    <property type="match status" value="1"/>
</dbReference>
<keyword evidence="3 7" id="KW-0808">Transferase</keyword>
<name>A0A845HER7_9BURK</name>
<evidence type="ECO:0000259" key="6">
    <source>
        <dbReference type="PROSITE" id="PS51186"/>
    </source>
</evidence>
<comment type="caution">
    <text evidence="7">The sequence shown here is derived from an EMBL/GenBank/DDBJ whole genome shotgun (WGS) entry which is preliminary data.</text>
</comment>
<evidence type="ECO:0000256" key="4">
    <source>
        <dbReference type="ARBA" id="ARBA00023315"/>
    </source>
</evidence>
<accession>A0A845HER7</accession>
<evidence type="ECO:0000256" key="1">
    <source>
        <dbReference type="ARBA" id="ARBA00022491"/>
    </source>
</evidence>
<gene>
    <name evidence="7" type="ORF">GTP81_10855</name>
</gene>
<dbReference type="Pfam" id="PF13508">
    <property type="entry name" value="Acetyltransf_7"/>
    <property type="match status" value="1"/>
</dbReference>
<comment type="catalytic activity">
    <reaction evidence="5">
        <text>glycyl-tRNA(Gly) + acetyl-CoA = N-acetylglycyl-tRNA(Gly) + CoA + H(+)</text>
        <dbReference type="Rhea" id="RHEA:81867"/>
        <dbReference type="Rhea" id="RHEA-COMP:9683"/>
        <dbReference type="Rhea" id="RHEA-COMP:19766"/>
        <dbReference type="ChEBI" id="CHEBI:15378"/>
        <dbReference type="ChEBI" id="CHEBI:57287"/>
        <dbReference type="ChEBI" id="CHEBI:57288"/>
        <dbReference type="ChEBI" id="CHEBI:78522"/>
        <dbReference type="ChEBI" id="CHEBI:232036"/>
    </reaction>
</comment>
<keyword evidence="4" id="KW-0012">Acyltransferase</keyword>
<protein>
    <submittedName>
        <fullName evidence="7">GNAT family N-acetyltransferase</fullName>
    </submittedName>
</protein>
<evidence type="ECO:0000256" key="3">
    <source>
        <dbReference type="ARBA" id="ARBA00022679"/>
    </source>
</evidence>
<feature type="domain" description="N-acetyltransferase" evidence="6">
    <location>
        <begin position="30"/>
        <end position="164"/>
    </location>
</feature>
<dbReference type="PANTHER" id="PTHR36449:SF1">
    <property type="entry name" value="ACETYLTRANSFERASE"/>
    <property type="match status" value="1"/>
</dbReference>
<evidence type="ECO:0000313" key="7">
    <source>
        <dbReference type="EMBL" id="MYN17251.1"/>
    </source>
</evidence>
<organism evidence="7 8">
    <name type="scientific">Duganella vulcania</name>
    <dbReference type="NCBI Taxonomy" id="2692166"/>
    <lineage>
        <taxon>Bacteria</taxon>
        <taxon>Pseudomonadati</taxon>
        <taxon>Pseudomonadota</taxon>
        <taxon>Betaproteobacteria</taxon>
        <taxon>Burkholderiales</taxon>
        <taxon>Oxalobacteraceae</taxon>
        <taxon>Telluria group</taxon>
        <taxon>Duganella</taxon>
    </lineage>
</organism>
<sequence>MGYSLSALEAAHEVNRFACGKPELDNYLQTTARQHQSKNISKTYVLTNDEDPTLVIGFFTMAIRPMTPKGDMPASLVKRLPNTIPGFTLGRLAVSEMHKGKGHGATLLMAAMAKAKAVASEVGGFALFVDAKDGEASSFYRKYGFTPFPSDPRILVIPITHIPG</sequence>
<dbReference type="GO" id="GO:0016747">
    <property type="term" value="F:acyltransferase activity, transferring groups other than amino-acyl groups"/>
    <property type="evidence" value="ECO:0007669"/>
    <property type="project" value="InterPro"/>
</dbReference>
<dbReference type="PROSITE" id="PS51186">
    <property type="entry name" value="GNAT"/>
    <property type="match status" value="1"/>
</dbReference>
<evidence type="ECO:0000313" key="8">
    <source>
        <dbReference type="Proteomes" id="UP000484875"/>
    </source>
</evidence>
<keyword evidence="2" id="KW-1277">Toxin-antitoxin system</keyword>
<evidence type="ECO:0000256" key="5">
    <source>
        <dbReference type="ARBA" id="ARBA00049880"/>
    </source>
</evidence>
<keyword evidence="1" id="KW-0678">Repressor</keyword>
<proteinExistence type="predicted"/>
<dbReference type="AlphaFoldDB" id="A0A845HER7"/>
<keyword evidence="8" id="KW-1185">Reference proteome</keyword>
<dbReference type="InterPro" id="IPR016181">
    <property type="entry name" value="Acyl_CoA_acyltransferase"/>
</dbReference>
<dbReference type="Proteomes" id="UP000484875">
    <property type="component" value="Unassembled WGS sequence"/>
</dbReference>
<reference evidence="7 8" key="1">
    <citation type="submission" date="2019-12" db="EMBL/GenBank/DDBJ databases">
        <title>Novel species isolated from a subtropical stream in China.</title>
        <authorList>
            <person name="Lu H."/>
        </authorList>
    </citation>
    <scope>NUCLEOTIDE SEQUENCE [LARGE SCALE GENOMIC DNA]</scope>
    <source>
        <strain evidence="7 8">FT107W</strain>
    </source>
</reference>
<dbReference type="SUPFAM" id="SSF55729">
    <property type="entry name" value="Acyl-CoA N-acyltransferases (Nat)"/>
    <property type="match status" value="1"/>
</dbReference>
<dbReference type="InterPro" id="IPR000182">
    <property type="entry name" value="GNAT_dom"/>
</dbReference>
<dbReference type="PANTHER" id="PTHR36449">
    <property type="entry name" value="ACETYLTRANSFERASE-RELATED"/>
    <property type="match status" value="1"/>
</dbReference>